<accession>A0AA47P8I8</accession>
<dbReference type="PANTHER" id="PTHR45749">
    <property type="match status" value="1"/>
</dbReference>
<name>A0AA47P8I8_MERPO</name>
<keyword evidence="2" id="KW-1185">Reference proteome</keyword>
<organism evidence="1 2">
    <name type="scientific">Merluccius polli</name>
    <name type="common">Benguela hake</name>
    <name type="synonym">Merluccius cadenati</name>
    <dbReference type="NCBI Taxonomy" id="89951"/>
    <lineage>
        <taxon>Eukaryota</taxon>
        <taxon>Metazoa</taxon>
        <taxon>Chordata</taxon>
        <taxon>Craniata</taxon>
        <taxon>Vertebrata</taxon>
        <taxon>Euteleostomi</taxon>
        <taxon>Actinopterygii</taxon>
        <taxon>Neopterygii</taxon>
        <taxon>Teleostei</taxon>
        <taxon>Neoteleostei</taxon>
        <taxon>Acanthomorphata</taxon>
        <taxon>Zeiogadaria</taxon>
        <taxon>Gadariae</taxon>
        <taxon>Gadiformes</taxon>
        <taxon>Gadoidei</taxon>
        <taxon>Merlucciidae</taxon>
        <taxon>Merluccius</taxon>
    </lineage>
</organism>
<reference evidence="1" key="1">
    <citation type="journal article" date="2023" name="Front. Mar. Sci.">
        <title>A new Merluccius polli reference genome to investigate the effects of global change in West African waters.</title>
        <authorList>
            <person name="Mateo J.L."/>
            <person name="Blanco-Fernandez C."/>
            <person name="Garcia-Vazquez E."/>
            <person name="Machado-Schiaffino G."/>
        </authorList>
    </citation>
    <scope>NUCLEOTIDE SEQUENCE</scope>
    <source>
        <strain evidence="1">C29</strain>
        <tissue evidence="1">Fin</tissue>
    </source>
</reference>
<dbReference type="AlphaFoldDB" id="A0AA47P8I8"/>
<evidence type="ECO:0000313" key="1">
    <source>
        <dbReference type="EMBL" id="KAK0150322.1"/>
    </source>
</evidence>
<dbReference type="EMBL" id="JAOPHQ010001514">
    <property type="protein sequence ID" value="KAK0150322.1"/>
    <property type="molecule type" value="Genomic_DNA"/>
</dbReference>
<protein>
    <recommendedName>
        <fullName evidence="3">DUF4371 domain-containing protein</fullName>
    </recommendedName>
</protein>
<sequence>MYCNDLLTLTTKGESKHQDYQARQGLAFRVHREYAGLGGPNSNEGNFLELLKLLAHYDSLLEQHLMNPVSLVTYLSHLSQNELIAALASKTLSTIIDEVKAAKFLFIIVDSAINITRTDQFSLSLLSHCYHSITGVA</sequence>
<gene>
    <name evidence="1" type="ORF">N1851_008757</name>
</gene>
<dbReference type="Proteomes" id="UP001174136">
    <property type="component" value="Unassembled WGS sequence"/>
</dbReference>
<evidence type="ECO:0008006" key="3">
    <source>
        <dbReference type="Google" id="ProtNLM"/>
    </source>
</evidence>
<proteinExistence type="predicted"/>
<comment type="caution">
    <text evidence="1">The sequence shown here is derived from an EMBL/GenBank/DDBJ whole genome shotgun (WGS) entry which is preliminary data.</text>
</comment>
<evidence type="ECO:0000313" key="2">
    <source>
        <dbReference type="Proteomes" id="UP001174136"/>
    </source>
</evidence>
<dbReference type="PANTHER" id="PTHR45749:SF21">
    <property type="entry name" value="DUF4371 DOMAIN-CONTAINING PROTEIN"/>
    <property type="match status" value="1"/>
</dbReference>